<sequence length="149" mass="16925">MRFRFGSRLRVGKVLATRIKGSCLNIINAQQTYQGNQCGDVYLQLTWLVTLYPRLSAGIRARCGWLQDQGSSIEVNNQSVWGNSRTTKQRIQNWGCFSNSLEMKLDPYLNQRSPAIFSAVSLQRPNFVKESESFFKIVLSSPPFTRASP</sequence>
<evidence type="ECO:0000313" key="1">
    <source>
        <dbReference type="EMBL" id="KAK7360233.1"/>
    </source>
</evidence>
<comment type="caution">
    <text evidence="1">The sequence shown here is derived from an EMBL/GenBank/DDBJ whole genome shotgun (WGS) entry which is preliminary data.</text>
</comment>
<dbReference type="AlphaFoldDB" id="A0AAN9MZ08"/>
<organism evidence="1 2">
    <name type="scientific">Canavalia gladiata</name>
    <name type="common">Sword bean</name>
    <name type="synonym">Dolichos gladiatus</name>
    <dbReference type="NCBI Taxonomy" id="3824"/>
    <lineage>
        <taxon>Eukaryota</taxon>
        <taxon>Viridiplantae</taxon>
        <taxon>Streptophyta</taxon>
        <taxon>Embryophyta</taxon>
        <taxon>Tracheophyta</taxon>
        <taxon>Spermatophyta</taxon>
        <taxon>Magnoliopsida</taxon>
        <taxon>eudicotyledons</taxon>
        <taxon>Gunneridae</taxon>
        <taxon>Pentapetalae</taxon>
        <taxon>rosids</taxon>
        <taxon>fabids</taxon>
        <taxon>Fabales</taxon>
        <taxon>Fabaceae</taxon>
        <taxon>Papilionoideae</taxon>
        <taxon>50 kb inversion clade</taxon>
        <taxon>NPAAA clade</taxon>
        <taxon>indigoferoid/millettioid clade</taxon>
        <taxon>Phaseoleae</taxon>
        <taxon>Canavalia</taxon>
    </lineage>
</organism>
<protein>
    <submittedName>
        <fullName evidence="1">Uncharacterized protein</fullName>
    </submittedName>
</protein>
<reference evidence="1 2" key="1">
    <citation type="submission" date="2024-01" db="EMBL/GenBank/DDBJ databases">
        <title>The genomes of 5 underutilized Papilionoideae crops provide insights into root nodulation and disease resistanc.</title>
        <authorList>
            <person name="Jiang F."/>
        </authorList>
    </citation>
    <scope>NUCLEOTIDE SEQUENCE [LARGE SCALE GENOMIC DNA]</scope>
    <source>
        <strain evidence="1">LVBAO_FW01</strain>
        <tissue evidence="1">Leaves</tissue>
    </source>
</reference>
<keyword evidence="2" id="KW-1185">Reference proteome</keyword>
<dbReference type="Proteomes" id="UP001367508">
    <property type="component" value="Unassembled WGS sequence"/>
</dbReference>
<dbReference type="EMBL" id="JAYMYQ010000001">
    <property type="protein sequence ID" value="KAK7360233.1"/>
    <property type="molecule type" value="Genomic_DNA"/>
</dbReference>
<evidence type="ECO:0000313" key="2">
    <source>
        <dbReference type="Proteomes" id="UP001367508"/>
    </source>
</evidence>
<gene>
    <name evidence="1" type="ORF">VNO77_02216</name>
</gene>
<accession>A0AAN9MZ08</accession>
<proteinExistence type="predicted"/>
<name>A0AAN9MZ08_CANGL</name>